<evidence type="ECO:0000256" key="11">
    <source>
        <dbReference type="SAM" id="Phobius"/>
    </source>
</evidence>
<evidence type="ECO:0000256" key="6">
    <source>
        <dbReference type="ARBA" id="ARBA00022475"/>
    </source>
</evidence>
<evidence type="ECO:0000256" key="9">
    <source>
        <dbReference type="ARBA" id="ARBA00023136"/>
    </source>
</evidence>
<evidence type="ECO:0000313" key="13">
    <source>
        <dbReference type="EMBL" id="MWN21067.1"/>
    </source>
</evidence>
<reference evidence="13 16" key="2">
    <citation type="submission" date="2019-12" db="EMBL/GenBank/DDBJ databases">
        <title>Complete genome sequence of Leuconostoc lactis strain AVN1 provides insights into metabolic potential.</title>
        <authorList>
            <person name="Besrour N."/>
            <person name="Najjari A."/>
            <person name="Fhoula I."/>
            <person name="Jaballah S."/>
            <person name="Klibi N."/>
            <person name="Ouzari H.I."/>
        </authorList>
    </citation>
    <scope>NUCLEOTIDE SEQUENCE [LARGE SCALE GENOMIC DNA]</scope>
    <source>
        <strain evidence="13 16">AVN1</strain>
    </source>
</reference>
<keyword evidence="5" id="KW-0813">Transport</keyword>
<evidence type="ECO:0000256" key="10">
    <source>
        <dbReference type="ARBA" id="ARBA00024973"/>
    </source>
</evidence>
<evidence type="ECO:0000256" key="4">
    <source>
        <dbReference type="ARBA" id="ARBA00016962"/>
    </source>
</evidence>
<evidence type="ECO:0000313" key="16">
    <source>
        <dbReference type="Proteomes" id="UP000478636"/>
    </source>
</evidence>
<keyword evidence="9 11" id="KW-0472">Membrane</keyword>
<organism evidence="13 16">
    <name type="scientific">Leuconostoc lactis</name>
    <dbReference type="NCBI Taxonomy" id="1246"/>
    <lineage>
        <taxon>Bacteria</taxon>
        <taxon>Bacillati</taxon>
        <taxon>Bacillota</taxon>
        <taxon>Bacilli</taxon>
        <taxon>Lactobacillales</taxon>
        <taxon>Lactobacillaceae</taxon>
        <taxon>Leuconostoc</taxon>
    </lineage>
</organism>
<dbReference type="STRING" id="1246.BCR17_00155"/>
<dbReference type="PANTHER" id="PTHR43738:SF1">
    <property type="entry name" value="HEMIN TRANSPORT SYSTEM PERMEASE PROTEIN HRTB-RELATED"/>
    <property type="match status" value="1"/>
</dbReference>
<comment type="subunit">
    <text evidence="3">The complex is composed of two ATP-binding proteins (HrtA), two transmembrane proteins (HrtB) and a solute-binding protein.</text>
</comment>
<evidence type="ECO:0000256" key="3">
    <source>
        <dbReference type="ARBA" id="ARBA00011131"/>
    </source>
</evidence>
<feature type="transmembrane region" description="Helical" evidence="11">
    <location>
        <begin position="15"/>
        <end position="39"/>
    </location>
</feature>
<dbReference type="RefSeq" id="WP_029509368.1">
    <property type="nucleotide sequence ID" value="NZ_CP042387.1"/>
</dbReference>
<keyword evidence="15" id="KW-1185">Reference proteome</keyword>
<accession>A0A5B8T5K6</accession>
<evidence type="ECO:0000256" key="1">
    <source>
        <dbReference type="ARBA" id="ARBA00004651"/>
    </source>
</evidence>
<evidence type="ECO:0000313" key="14">
    <source>
        <dbReference type="EMBL" id="QEA44692.1"/>
    </source>
</evidence>
<evidence type="ECO:0000313" key="15">
    <source>
        <dbReference type="Proteomes" id="UP000321298"/>
    </source>
</evidence>
<dbReference type="InterPro" id="IPR051125">
    <property type="entry name" value="ABC-4/HrtB_transporter"/>
</dbReference>
<dbReference type="Proteomes" id="UP000321298">
    <property type="component" value="Chromosome"/>
</dbReference>
<proteinExistence type="inferred from homology"/>
<keyword evidence="6" id="KW-1003">Cell membrane</keyword>
<sequence length="352" mass="38168">MFLALQEMRKEKLRYGLVIAVIALISFLIFILSALALGLSHENTAAVSTWRVKSVAMSNDADGNLAQSLLSKAQVTQLAERQTHDSAPVGVAQAIVKYNNQRVAATYVGWLPQDRYWQRLTLTAGHRPKTAQEVVVSNKLQQSGLKIGDQLTIGLLAQKLTVVGFVTNAAYNMAPVVYGDLQHWSAIKGLANSYYASGLMADNQIASVQGIRVVTPQQLFNHMPGYSAQNKTFEFMIAFLVVISIVVVAIFLYILTMQKLPNFAVLRTQGIPSRYLVLNTLSETAIIMALAVAIGLAGCFLSSLVIPSVVPMYFDMTLIMGVGLGLIAAGMLAAFIPIRLIIKIEPQQGIGG</sequence>
<protein>
    <recommendedName>
        <fullName evidence="4">Putative hemin transport system permease protein HrtB</fullName>
    </recommendedName>
</protein>
<dbReference type="PANTHER" id="PTHR43738">
    <property type="entry name" value="ABC TRANSPORTER, MEMBRANE PROTEIN"/>
    <property type="match status" value="1"/>
</dbReference>
<feature type="domain" description="ABC3 transporter permease C-terminal" evidence="12">
    <location>
        <begin position="235"/>
        <end position="346"/>
    </location>
</feature>
<dbReference type="GO" id="GO:0005886">
    <property type="term" value="C:plasma membrane"/>
    <property type="evidence" value="ECO:0007669"/>
    <property type="project" value="UniProtKB-SubCell"/>
</dbReference>
<dbReference type="EMBL" id="WSZI01000013">
    <property type="protein sequence ID" value="MWN21067.1"/>
    <property type="molecule type" value="Genomic_DNA"/>
</dbReference>
<dbReference type="EMBL" id="CP042387">
    <property type="protein sequence ID" value="QEA44692.1"/>
    <property type="molecule type" value="Genomic_DNA"/>
</dbReference>
<reference evidence="14 15" key="1">
    <citation type="submission" date="2019-06" db="EMBL/GenBank/DDBJ databases">
        <title>Genome analyses of bacteria isolated from kimchi.</title>
        <authorList>
            <person name="Lee S."/>
            <person name="Ahn S."/>
            <person name="Roh S."/>
        </authorList>
    </citation>
    <scope>NUCLEOTIDE SEQUENCE [LARGE SCALE GENOMIC DNA]</scope>
    <source>
        <strain evidence="14 15">CBA3625</strain>
    </source>
</reference>
<evidence type="ECO:0000256" key="5">
    <source>
        <dbReference type="ARBA" id="ARBA00022448"/>
    </source>
</evidence>
<gene>
    <name evidence="14" type="ORF">FGL83_08440</name>
    <name evidence="13" type="ORF">GQS40_05170</name>
</gene>
<name>A0A5B8T5K6_LEULA</name>
<comment type="subcellular location">
    <subcellularLocation>
        <location evidence="1">Cell membrane</location>
        <topology evidence="1">Multi-pass membrane protein</topology>
    </subcellularLocation>
</comment>
<evidence type="ECO:0000256" key="7">
    <source>
        <dbReference type="ARBA" id="ARBA00022692"/>
    </source>
</evidence>
<feature type="transmembrane region" description="Helical" evidence="11">
    <location>
        <begin position="235"/>
        <end position="255"/>
    </location>
</feature>
<dbReference type="AlphaFoldDB" id="A0A5B8T5K6"/>
<feature type="transmembrane region" description="Helical" evidence="11">
    <location>
        <begin position="276"/>
        <end position="306"/>
    </location>
</feature>
<comment type="function">
    <text evidence="10">Part of the ABC transporter complex hrt involved in hemin import. Responsible for the translocation of the substrate across the membrane.</text>
</comment>
<dbReference type="Pfam" id="PF02687">
    <property type="entry name" value="FtsX"/>
    <property type="match status" value="1"/>
</dbReference>
<evidence type="ECO:0000256" key="2">
    <source>
        <dbReference type="ARBA" id="ARBA00008697"/>
    </source>
</evidence>
<dbReference type="InterPro" id="IPR003838">
    <property type="entry name" value="ABC3_permease_C"/>
</dbReference>
<evidence type="ECO:0000259" key="12">
    <source>
        <dbReference type="Pfam" id="PF02687"/>
    </source>
</evidence>
<dbReference type="GeneID" id="66532225"/>
<keyword evidence="7 11" id="KW-0812">Transmembrane</keyword>
<keyword evidence="8 11" id="KW-1133">Transmembrane helix</keyword>
<dbReference type="Proteomes" id="UP000478636">
    <property type="component" value="Unassembled WGS sequence"/>
</dbReference>
<feature type="transmembrane region" description="Helical" evidence="11">
    <location>
        <begin position="318"/>
        <end position="342"/>
    </location>
</feature>
<comment type="similarity">
    <text evidence="2">Belongs to the ABC-4 integral membrane protein family. HrtB subfamily.</text>
</comment>
<evidence type="ECO:0000256" key="8">
    <source>
        <dbReference type="ARBA" id="ARBA00022989"/>
    </source>
</evidence>